<keyword evidence="5" id="KW-0812">Transmembrane</keyword>
<dbReference type="PANTHER" id="PTHR12080:SF48">
    <property type="entry name" value="IMMUNOGLOBULIN SUBTYPE DOMAIN-CONTAINING PROTEIN"/>
    <property type="match status" value="1"/>
</dbReference>
<proteinExistence type="predicted"/>
<dbReference type="InterPro" id="IPR036179">
    <property type="entry name" value="Ig-like_dom_sf"/>
</dbReference>
<keyword evidence="5" id="KW-1133">Transmembrane helix</keyword>
<name>A0A8T2MUR6_9TELE</name>
<dbReference type="GO" id="GO:0007605">
    <property type="term" value="P:sensory perception of sound"/>
    <property type="evidence" value="ECO:0007669"/>
    <property type="project" value="InterPro"/>
</dbReference>
<protein>
    <recommendedName>
        <fullName evidence="8">Ig-like domain-containing protein</fullName>
    </recommendedName>
</protein>
<gene>
    <name evidence="6" type="ORF">JZ751_015791</name>
</gene>
<comment type="caution">
    <text evidence="6">The sequence shown here is derived from an EMBL/GenBank/DDBJ whole genome shotgun (WGS) entry which is preliminary data.</text>
</comment>
<dbReference type="InterPro" id="IPR028224">
    <property type="entry name" value="Otospiralin"/>
</dbReference>
<evidence type="ECO:0000256" key="4">
    <source>
        <dbReference type="ARBA" id="ARBA00023180"/>
    </source>
</evidence>
<comment type="subcellular location">
    <subcellularLocation>
        <location evidence="1">Membrane</location>
    </subcellularLocation>
</comment>
<dbReference type="AlphaFoldDB" id="A0A8T2MUR6"/>
<evidence type="ECO:0000256" key="2">
    <source>
        <dbReference type="ARBA" id="ARBA00022729"/>
    </source>
</evidence>
<dbReference type="Proteomes" id="UP000824540">
    <property type="component" value="Unassembled WGS sequence"/>
</dbReference>
<organism evidence="6 7">
    <name type="scientific">Albula glossodonta</name>
    <name type="common">roundjaw bonefish</name>
    <dbReference type="NCBI Taxonomy" id="121402"/>
    <lineage>
        <taxon>Eukaryota</taxon>
        <taxon>Metazoa</taxon>
        <taxon>Chordata</taxon>
        <taxon>Craniata</taxon>
        <taxon>Vertebrata</taxon>
        <taxon>Euteleostomi</taxon>
        <taxon>Actinopterygii</taxon>
        <taxon>Neopterygii</taxon>
        <taxon>Teleostei</taxon>
        <taxon>Albuliformes</taxon>
        <taxon>Albulidae</taxon>
        <taxon>Albula</taxon>
    </lineage>
</organism>
<keyword evidence="2" id="KW-0732">Signal</keyword>
<dbReference type="SUPFAM" id="SSF48726">
    <property type="entry name" value="Immunoglobulin"/>
    <property type="match status" value="3"/>
</dbReference>
<evidence type="ECO:0000313" key="6">
    <source>
        <dbReference type="EMBL" id="KAG9328217.1"/>
    </source>
</evidence>
<evidence type="ECO:0000256" key="1">
    <source>
        <dbReference type="ARBA" id="ARBA00004370"/>
    </source>
</evidence>
<evidence type="ECO:0000256" key="3">
    <source>
        <dbReference type="ARBA" id="ARBA00023136"/>
    </source>
</evidence>
<dbReference type="Pfam" id="PF15182">
    <property type="entry name" value="OTOS"/>
    <property type="match status" value="1"/>
</dbReference>
<dbReference type="EMBL" id="JAFBMS010002536">
    <property type="protein sequence ID" value="KAG9328217.1"/>
    <property type="molecule type" value="Genomic_DNA"/>
</dbReference>
<dbReference type="GO" id="GO:0016020">
    <property type="term" value="C:membrane"/>
    <property type="evidence" value="ECO:0007669"/>
    <property type="project" value="UniProtKB-SubCell"/>
</dbReference>
<accession>A0A8T2MUR6</accession>
<dbReference type="OrthoDB" id="8439544at2759"/>
<evidence type="ECO:0000256" key="5">
    <source>
        <dbReference type="SAM" id="Phobius"/>
    </source>
</evidence>
<evidence type="ECO:0000313" key="7">
    <source>
        <dbReference type="Proteomes" id="UP000824540"/>
    </source>
</evidence>
<reference evidence="6" key="1">
    <citation type="thesis" date="2021" institute="BYU ScholarsArchive" country="Provo, UT, USA">
        <title>Applications of and Algorithms for Genome Assembly and Genomic Analyses with an Emphasis on Marine Teleosts.</title>
        <authorList>
            <person name="Pickett B.D."/>
        </authorList>
    </citation>
    <scope>NUCLEOTIDE SEQUENCE</scope>
    <source>
        <strain evidence="6">HI-2016</strain>
    </source>
</reference>
<dbReference type="PANTHER" id="PTHR12080">
    <property type="entry name" value="SIGNALING LYMPHOCYTIC ACTIVATION MOLECULE"/>
    <property type="match status" value="1"/>
</dbReference>
<feature type="non-terminal residue" evidence="6">
    <location>
        <position position="1"/>
    </location>
</feature>
<dbReference type="InterPro" id="IPR015631">
    <property type="entry name" value="CD2/SLAM_rcpt"/>
</dbReference>
<feature type="transmembrane region" description="Helical" evidence="5">
    <location>
        <begin position="169"/>
        <end position="191"/>
    </location>
</feature>
<dbReference type="Gene3D" id="2.60.40.10">
    <property type="entry name" value="Immunoglobulins"/>
    <property type="match status" value="3"/>
</dbReference>
<sequence>HNYAIKLKFNSTTLFSWSSRLNVSDVRDSYKHRIGILQNGSIYMNDVQLNDSGVYLSETHDKSGFKSTKSSNFHLQVFEPVSKPNIAAECLNGSISLSCFSSEGSEVTYSWETLPPCGDDSCVHLGATVEIHPSSESTAHTCTAQNPVSRATSDPIDLGVCSIHQPPGIWVAVLCALMSVTFLLGSTVFYYKKRKRDRRKRQTIHCETELAFTQEEPSAVPFIDPVYVSTEPVKSSSVTASFDPVYVSSQPVQVSKVTASIDPVYVSSQPVQHKLITLSGRSHKKARKASARPRIPHKAVTPTLGRKLQARSGQFSADNGETTRMDSPQHRRRVYQCGWTEGVVVAAAGSITNVAPVSKPNIAAECLNGSISLSCFSSQGSEVTYSWETLPPCGDDSCVHLGTTVEIHPSSESTAYTCTAQNPVSRATSGPIDLGVCSIQQPPDARFIPEGAPYDEPPHVPYWPYSTTDFWRYVEYFRGIGAYSHINEMARAFFAHQHLGDTLGYEVAEGHEH</sequence>
<keyword evidence="3 5" id="KW-0472">Membrane</keyword>
<dbReference type="InterPro" id="IPR013783">
    <property type="entry name" value="Ig-like_fold"/>
</dbReference>
<keyword evidence="4" id="KW-0325">Glycoprotein</keyword>
<evidence type="ECO:0008006" key="8">
    <source>
        <dbReference type="Google" id="ProtNLM"/>
    </source>
</evidence>
<keyword evidence="7" id="KW-1185">Reference proteome</keyword>